<dbReference type="KEGG" id="bvc:CEP68_09450"/>
<sequence length="257" mass="29560">MVMVDTVNTRPLELECYPMTARPPDLVPGRQSRNWMDAFISRHPYRCLPLNMANTTGWEILCPFGFSAEWNGGPRQEDIVITPDRPQHDLAHFVTSHFSRGVLTMHPQYLFRTPPGWGMMCSGSPNHVKDGIQPLVGLIETDWLPFPFTMNWIFTRPGRITFEKGEPFCFINLIEHKKVEQFQPIIRTLESNPVMKGQFEAWNRARTDFNQRLAGGDPDAAKEAWQRYYFKGEVPEDMGTAPATHSNKRRLKSPRVG</sequence>
<evidence type="ECO:0000313" key="3">
    <source>
        <dbReference type="Proteomes" id="UP000197050"/>
    </source>
</evidence>
<feature type="region of interest" description="Disordered" evidence="1">
    <location>
        <begin position="236"/>
        <end position="257"/>
    </location>
</feature>
<gene>
    <name evidence="2" type="ORF">CEP68_09450</name>
</gene>
<protein>
    <submittedName>
        <fullName evidence="2">Uncharacterized protein</fullName>
    </submittedName>
</protein>
<name>A0A1Z3U8S5_BREVE</name>
<dbReference type="AlphaFoldDB" id="A0A1Z3U8S5"/>
<dbReference type="InterPro" id="IPR045709">
    <property type="entry name" value="DUF6065"/>
</dbReference>
<reference evidence="3" key="1">
    <citation type="submission" date="2017-06" db="EMBL/GenBank/DDBJ databases">
        <title>FDA dAtabase for Regulatory Grade micrObial Sequences (FDA-ARGOS): Supporting development and validation of Infectious Disease Dx tests.</title>
        <authorList>
            <person name="Minogue T."/>
            <person name="Wolcott M."/>
            <person name="Wasieloski L."/>
            <person name="Aguilar W."/>
            <person name="Moore D."/>
            <person name="Tallon L."/>
            <person name="Sadzewicz L."/>
            <person name="Sengamalay N."/>
            <person name="Ott S."/>
            <person name="Godinez A."/>
            <person name="Nagaraj S."/>
            <person name="Nadendla S."/>
            <person name="Geyer C."/>
            <person name="Sichtig H."/>
        </authorList>
    </citation>
    <scope>NUCLEOTIDE SEQUENCE [LARGE SCALE GENOMIC DNA]</scope>
    <source>
        <strain evidence="3">FDAARGOS_289</strain>
    </source>
</reference>
<organism evidence="2 3">
    <name type="scientific">Brevundimonas vesicularis</name>
    <name type="common">Pseudomonas vesicularis</name>
    <dbReference type="NCBI Taxonomy" id="41276"/>
    <lineage>
        <taxon>Bacteria</taxon>
        <taxon>Pseudomonadati</taxon>
        <taxon>Pseudomonadota</taxon>
        <taxon>Alphaproteobacteria</taxon>
        <taxon>Caulobacterales</taxon>
        <taxon>Caulobacteraceae</taxon>
        <taxon>Brevundimonas</taxon>
    </lineage>
</organism>
<dbReference type="Pfam" id="PF19541">
    <property type="entry name" value="DUF6065"/>
    <property type="match status" value="1"/>
</dbReference>
<feature type="compositionally biased region" description="Basic residues" evidence="1">
    <location>
        <begin position="246"/>
        <end position="257"/>
    </location>
</feature>
<evidence type="ECO:0000256" key="1">
    <source>
        <dbReference type="SAM" id="MobiDB-lite"/>
    </source>
</evidence>
<dbReference type="Proteomes" id="UP000197050">
    <property type="component" value="Chromosome"/>
</dbReference>
<accession>A0A1Z3U8S5</accession>
<dbReference type="EMBL" id="CP022048">
    <property type="protein sequence ID" value="ASE39706.1"/>
    <property type="molecule type" value="Genomic_DNA"/>
</dbReference>
<evidence type="ECO:0000313" key="2">
    <source>
        <dbReference type="EMBL" id="ASE39706.1"/>
    </source>
</evidence>
<proteinExistence type="predicted"/>